<dbReference type="GO" id="GO:0016787">
    <property type="term" value="F:hydrolase activity"/>
    <property type="evidence" value="ECO:0007669"/>
    <property type="project" value="UniProtKB-KW"/>
</dbReference>
<evidence type="ECO:0000256" key="1">
    <source>
        <dbReference type="ARBA" id="ARBA00022741"/>
    </source>
</evidence>
<dbReference type="STRING" id="571932.SAMN05421743_102351"/>
<dbReference type="Proteomes" id="UP000198584">
    <property type="component" value="Unassembled WGS sequence"/>
</dbReference>
<organism evidence="5 6">
    <name type="scientific">Thalassobacillus cyri</name>
    <dbReference type="NCBI Taxonomy" id="571932"/>
    <lineage>
        <taxon>Bacteria</taxon>
        <taxon>Bacillati</taxon>
        <taxon>Bacillota</taxon>
        <taxon>Bacilli</taxon>
        <taxon>Bacillales</taxon>
        <taxon>Bacillaceae</taxon>
        <taxon>Thalassobacillus</taxon>
    </lineage>
</organism>
<keyword evidence="2" id="KW-0378">Hydrolase</keyword>
<protein>
    <submittedName>
        <fullName evidence="5">Inhibitor of KinA</fullName>
    </submittedName>
</protein>
<dbReference type="SUPFAM" id="SSF160467">
    <property type="entry name" value="PH0987 N-terminal domain-like"/>
    <property type="match status" value="1"/>
</dbReference>
<evidence type="ECO:0000259" key="4">
    <source>
        <dbReference type="SMART" id="SM00796"/>
    </source>
</evidence>
<dbReference type="Gene3D" id="2.40.100.10">
    <property type="entry name" value="Cyclophilin-like"/>
    <property type="match status" value="1"/>
</dbReference>
<sequence length="239" mass="26852">MDYKVYPLGDQAVIIEFGKTIDENTHERVKSTAIYFEENPWEWMTEYIPAFSTIAVFYDPMKVLDYLGKTESRLPYELVVEELDRNLATLKERQSAQARVVEIPVCYGGDLGPDLSFVAEHNGLTEKQVIEHHTQGDYLVYMIGFAPGFPYIGGMTKKIATPRKEEPRLQIPAGSVGIAGSQTGVYPIETPGGWQLIGRTPLPLFQPDQVNPSLLQAGDKVVFKAITRQEYDAYKEGEV</sequence>
<accession>A0A1H3Y5M4</accession>
<dbReference type="PANTHER" id="PTHR34698">
    <property type="entry name" value="5-OXOPROLINASE SUBUNIT B"/>
    <property type="match status" value="1"/>
</dbReference>
<dbReference type="SMART" id="SM00796">
    <property type="entry name" value="AHS1"/>
    <property type="match status" value="1"/>
</dbReference>
<dbReference type="RefSeq" id="WP_093042617.1">
    <property type="nucleotide sequence ID" value="NZ_FNQR01000002.1"/>
</dbReference>
<feature type="domain" description="Carboxyltransferase" evidence="4">
    <location>
        <begin position="3"/>
        <end position="215"/>
    </location>
</feature>
<proteinExistence type="predicted"/>
<dbReference type="AlphaFoldDB" id="A0A1H3Y5M4"/>
<dbReference type="PANTHER" id="PTHR34698:SF2">
    <property type="entry name" value="5-OXOPROLINASE SUBUNIT B"/>
    <property type="match status" value="1"/>
</dbReference>
<gene>
    <name evidence="5" type="ORF">SAMN05421743_102351</name>
</gene>
<dbReference type="NCBIfam" id="TIGR00370">
    <property type="entry name" value="5-oxoprolinase subunit PxpB"/>
    <property type="match status" value="1"/>
</dbReference>
<dbReference type="InterPro" id="IPR029000">
    <property type="entry name" value="Cyclophilin-like_dom_sf"/>
</dbReference>
<evidence type="ECO:0000313" key="6">
    <source>
        <dbReference type="Proteomes" id="UP000198584"/>
    </source>
</evidence>
<keyword evidence="3" id="KW-0067">ATP-binding</keyword>
<dbReference type="InterPro" id="IPR003833">
    <property type="entry name" value="CT_C_D"/>
</dbReference>
<evidence type="ECO:0000313" key="5">
    <source>
        <dbReference type="EMBL" id="SEA06148.1"/>
    </source>
</evidence>
<keyword evidence="6" id="KW-1185">Reference proteome</keyword>
<keyword evidence="1" id="KW-0547">Nucleotide-binding</keyword>
<dbReference type="GO" id="GO:0005524">
    <property type="term" value="F:ATP binding"/>
    <property type="evidence" value="ECO:0007669"/>
    <property type="project" value="UniProtKB-KW"/>
</dbReference>
<dbReference type="EMBL" id="FNQR01000002">
    <property type="protein sequence ID" value="SEA06148.1"/>
    <property type="molecule type" value="Genomic_DNA"/>
</dbReference>
<name>A0A1H3Y5M4_9BACI</name>
<evidence type="ECO:0000256" key="3">
    <source>
        <dbReference type="ARBA" id="ARBA00022840"/>
    </source>
</evidence>
<dbReference type="Pfam" id="PF02682">
    <property type="entry name" value="CT_C_D"/>
    <property type="match status" value="1"/>
</dbReference>
<reference evidence="5 6" key="1">
    <citation type="submission" date="2016-10" db="EMBL/GenBank/DDBJ databases">
        <authorList>
            <person name="de Groot N.N."/>
        </authorList>
    </citation>
    <scope>NUCLEOTIDE SEQUENCE [LARGE SCALE GENOMIC DNA]</scope>
    <source>
        <strain evidence="5 6">CCM7597</strain>
    </source>
</reference>
<evidence type="ECO:0000256" key="2">
    <source>
        <dbReference type="ARBA" id="ARBA00022801"/>
    </source>
</evidence>
<dbReference type="Gene3D" id="3.30.1360.40">
    <property type="match status" value="1"/>
</dbReference>
<dbReference type="SUPFAM" id="SSF50891">
    <property type="entry name" value="Cyclophilin-like"/>
    <property type="match status" value="1"/>
</dbReference>
<dbReference type="InterPro" id="IPR010016">
    <property type="entry name" value="PxpB"/>
</dbReference>